<dbReference type="Proteomes" id="UP000002534">
    <property type="component" value="Chromosome"/>
</dbReference>
<keyword evidence="4" id="KW-1185">Reference proteome</keyword>
<dbReference type="HOGENOM" id="CLU_2827312_0_0_7"/>
<evidence type="ECO:0000313" key="4">
    <source>
        <dbReference type="Proteomes" id="UP000002534"/>
    </source>
</evidence>
<gene>
    <name evidence="3" type="ordered locus">Pcar_3251</name>
</gene>
<dbReference type="KEGG" id="pca:Pcar_3251"/>
<evidence type="ECO:0000256" key="1">
    <source>
        <dbReference type="SAM" id="MobiDB-lite"/>
    </source>
</evidence>
<dbReference type="EMBL" id="CP000142">
    <property type="protein sequence ID" value="ABI81871.1"/>
    <property type="molecule type" value="Genomic_DNA"/>
</dbReference>
<name>Q0C6R6_SYNC1</name>
<feature type="transmembrane region" description="Helical" evidence="2">
    <location>
        <begin position="20"/>
        <end position="37"/>
    </location>
</feature>
<reference evidence="3 4" key="2">
    <citation type="journal article" date="2012" name="BMC Genomics">
        <title>The genome of Pelobacter carbinolicus reveals surprising metabolic capabilities and physiological features.</title>
        <authorList>
            <person name="Aklujkar M."/>
            <person name="Haveman S.A."/>
            <person name="Didonato R.Jr."/>
            <person name="Chertkov O."/>
            <person name="Han C.S."/>
            <person name="Land M.L."/>
            <person name="Brown P."/>
            <person name="Lovley D.R."/>
        </authorList>
    </citation>
    <scope>NUCLEOTIDE SEQUENCE [LARGE SCALE GENOMIC DNA]</scope>
    <source>
        <strain evidence="4">DSM 2380 / NBRC 103641 / GraBd1</strain>
    </source>
</reference>
<keyword evidence="2" id="KW-0812">Transmembrane</keyword>
<proteinExistence type="predicted"/>
<reference evidence="4" key="1">
    <citation type="submission" date="2005-10" db="EMBL/GenBank/DDBJ databases">
        <title>Complete sequence of Pelobacter carbinolicus DSM 2380.</title>
        <authorList>
            <person name="Copeland A."/>
            <person name="Lucas S."/>
            <person name="Lapidus A."/>
            <person name="Barry K."/>
            <person name="Detter J.C."/>
            <person name="Glavina T."/>
            <person name="Hammon N."/>
            <person name="Israni S."/>
            <person name="Pitluck S."/>
            <person name="Chertkov O."/>
            <person name="Schmutz J."/>
            <person name="Larimer F."/>
            <person name="Land M."/>
            <person name="Kyrpides N."/>
            <person name="Ivanova N."/>
            <person name="Richardson P."/>
        </authorList>
    </citation>
    <scope>NUCLEOTIDE SEQUENCE [LARGE SCALE GENOMIC DNA]</scope>
    <source>
        <strain evidence="4">DSM 2380 / NBRC 103641 / GraBd1</strain>
    </source>
</reference>
<keyword evidence="2" id="KW-0472">Membrane</keyword>
<keyword evidence="2" id="KW-1133">Transmembrane helix</keyword>
<accession>Q0C6R6</accession>
<evidence type="ECO:0000256" key="2">
    <source>
        <dbReference type="SAM" id="Phobius"/>
    </source>
</evidence>
<sequence length="66" mass="7320">MENGESGPRDLYRAYRRGRYFMTMASGIGGASVMPACRAGASWRRTREVNPPPSACNTPFGRNWGH</sequence>
<organism evidence="3 4">
    <name type="scientific">Syntrophotalea carbinolica (strain DSM 2380 / NBRC 103641 / GraBd1)</name>
    <name type="common">Pelobacter carbinolicus</name>
    <dbReference type="NCBI Taxonomy" id="338963"/>
    <lineage>
        <taxon>Bacteria</taxon>
        <taxon>Pseudomonadati</taxon>
        <taxon>Thermodesulfobacteriota</taxon>
        <taxon>Desulfuromonadia</taxon>
        <taxon>Desulfuromonadales</taxon>
        <taxon>Syntrophotaleaceae</taxon>
        <taxon>Syntrophotalea</taxon>
    </lineage>
</organism>
<feature type="region of interest" description="Disordered" evidence="1">
    <location>
        <begin position="47"/>
        <end position="66"/>
    </location>
</feature>
<protein>
    <submittedName>
        <fullName evidence="3">Uncharacterized protein</fullName>
    </submittedName>
</protein>
<dbReference type="STRING" id="338963.Pcar_3251"/>
<dbReference type="AlphaFoldDB" id="Q0C6R6"/>
<evidence type="ECO:0000313" key="3">
    <source>
        <dbReference type="EMBL" id="ABI81871.1"/>
    </source>
</evidence>